<evidence type="ECO:0000313" key="1">
    <source>
        <dbReference type="EMBL" id="MEH8016366.1"/>
    </source>
</evidence>
<organism evidence="1 2">
    <name type="scientific">Rheinheimera muenzenbergensis</name>
    <dbReference type="NCBI Taxonomy" id="1193628"/>
    <lineage>
        <taxon>Bacteria</taxon>
        <taxon>Pseudomonadati</taxon>
        <taxon>Pseudomonadota</taxon>
        <taxon>Gammaproteobacteria</taxon>
        <taxon>Chromatiales</taxon>
        <taxon>Chromatiaceae</taxon>
        <taxon>Rheinheimera</taxon>
    </lineage>
</organism>
<proteinExistence type="predicted"/>
<name>A0ABU8C389_9GAMM</name>
<dbReference type="Proteomes" id="UP001375382">
    <property type="component" value="Unassembled WGS sequence"/>
</dbReference>
<evidence type="ECO:0008006" key="3">
    <source>
        <dbReference type="Google" id="ProtNLM"/>
    </source>
</evidence>
<comment type="caution">
    <text evidence="1">The sequence shown here is derived from an EMBL/GenBank/DDBJ whole genome shotgun (WGS) entry which is preliminary data.</text>
</comment>
<dbReference type="RefSeq" id="WP_335734777.1">
    <property type="nucleotide sequence ID" value="NZ_JALAAR010000002.1"/>
</dbReference>
<dbReference type="EMBL" id="JALAAR010000002">
    <property type="protein sequence ID" value="MEH8016366.1"/>
    <property type="molecule type" value="Genomic_DNA"/>
</dbReference>
<keyword evidence="2" id="KW-1185">Reference proteome</keyword>
<protein>
    <recommendedName>
        <fullName evidence="3">Type II toxin-antitoxin system RelE/ParE family toxin</fullName>
    </recommendedName>
</protein>
<gene>
    <name evidence="1" type="ORF">MN202_03920</name>
</gene>
<accession>A0ABU8C389</accession>
<evidence type="ECO:0000313" key="2">
    <source>
        <dbReference type="Proteomes" id="UP001375382"/>
    </source>
</evidence>
<sequence length="55" mass="6254">MKIKVLTAAINDLENGRLFYQQQGEHLGDYFLDALFSDIDSLVIYAGIHQQVFGH</sequence>
<reference evidence="1 2" key="1">
    <citation type="journal article" date="2023" name="Ecotoxicol. Environ. Saf.">
        <title>Mercury remediation potential of mercury-resistant strain Rheinheimera metallidurans sp. nov. isolated from a municipal waste dumping site.</title>
        <authorList>
            <person name="Yadav V."/>
            <person name="Manjhi A."/>
            <person name="Vadakedath N."/>
        </authorList>
    </citation>
    <scope>NUCLEOTIDE SEQUENCE [LARGE SCALE GENOMIC DNA]</scope>
    <source>
        <strain evidence="1 2">E-49</strain>
    </source>
</reference>